<organism evidence="1 2">
    <name type="scientific">Spirodela intermedia</name>
    <name type="common">Intermediate duckweed</name>
    <dbReference type="NCBI Taxonomy" id="51605"/>
    <lineage>
        <taxon>Eukaryota</taxon>
        <taxon>Viridiplantae</taxon>
        <taxon>Streptophyta</taxon>
        <taxon>Embryophyta</taxon>
        <taxon>Tracheophyta</taxon>
        <taxon>Spermatophyta</taxon>
        <taxon>Magnoliopsida</taxon>
        <taxon>Liliopsida</taxon>
        <taxon>Araceae</taxon>
        <taxon>Lemnoideae</taxon>
        <taxon>Spirodela</taxon>
    </lineage>
</organism>
<accession>A0A7I8K406</accession>
<keyword evidence="2" id="KW-1185">Reference proteome</keyword>
<dbReference type="AlphaFoldDB" id="A0A7I8K406"/>
<evidence type="ECO:0000313" key="2">
    <source>
        <dbReference type="Proteomes" id="UP000663760"/>
    </source>
</evidence>
<reference evidence="1" key="1">
    <citation type="submission" date="2020-02" db="EMBL/GenBank/DDBJ databases">
        <authorList>
            <person name="Scholz U."/>
            <person name="Mascher M."/>
            <person name="Fiebig A."/>
        </authorList>
    </citation>
    <scope>NUCLEOTIDE SEQUENCE</scope>
</reference>
<protein>
    <submittedName>
        <fullName evidence="1">Uncharacterized protein</fullName>
    </submittedName>
</protein>
<proteinExistence type="predicted"/>
<dbReference type="EMBL" id="LR746265">
    <property type="protein sequence ID" value="CAA7391141.1"/>
    <property type="molecule type" value="Genomic_DNA"/>
</dbReference>
<dbReference type="Proteomes" id="UP000663760">
    <property type="component" value="Chromosome 2"/>
</dbReference>
<gene>
    <name evidence="1" type="ORF">SI8410_02002508</name>
</gene>
<sequence length="33" mass="3887">MKKADTTIKHSFLVRFEWGGRLGQASNYLIVRY</sequence>
<name>A0A7I8K406_SPIIN</name>
<evidence type="ECO:0000313" key="1">
    <source>
        <dbReference type="EMBL" id="CAA7391141.1"/>
    </source>
</evidence>